<dbReference type="PANTHER" id="PTHR47260:SF6">
    <property type="entry name" value="THIOESTERASE DOMAIN-CONTAINING PROTEIN"/>
    <property type="match status" value="1"/>
</dbReference>
<organism evidence="2 3">
    <name type="scientific">Tolypocladium ophioglossoides (strain CBS 100239)</name>
    <name type="common">Snaketongue truffleclub</name>
    <name type="synonym">Elaphocordyceps ophioglossoides</name>
    <dbReference type="NCBI Taxonomy" id="1163406"/>
    <lineage>
        <taxon>Eukaryota</taxon>
        <taxon>Fungi</taxon>
        <taxon>Dikarya</taxon>
        <taxon>Ascomycota</taxon>
        <taxon>Pezizomycotina</taxon>
        <taxon>Sordariomycetes</taxon>
        <taxon>Hypocreomycetidae</taxon>
        <taxon>Hypocreales</taxon>
        <taxon>Ophiocordycipitaceae</taxon>
        <taxon>Tolypocladium</taxon>
    </lineage>
</organism>
<dbReference type="Pfam" id="PF03061">
    <property type="entry name" value="4HBT"/>
    <property type="match status" value="1"/>
</dbReference>
<evidence type="ECO:0000313" key="3">
    <source>
        <dbReference type="Proteomes" id="UP000036947"/>
    </source>
</evidence>
<dbReference type="InterPro" id="IPR029069">
    <property type="entry name" value="HotDog_dom_sf"/>
</dbReference>
<dbReference type="AlphaFoldDB" id="A0A0L0N7D6"/>
<proteinExistence type="predicted"/>
<accession>A0A0L0N7D6</accession>
<dbReference type="SUPFAM" id="SSF54637">
    <property type="entry name" value="Thioesterase/thiol ester dehydrase-isomerase"/>
    <property type="match status" value="1"/>
</dbReference>
<dbReference type="Proteomes" id="UP000036947">
    <property type="component" value="Unassembled WGS sequence"/>
</dbReference>
<protein>
    <recommendedName>
        <fullName evidence="1">Thioesterase domain-containing protein</fullName>
    </recommendedName>
</protein>
<dbReference type="Gene3D" id="3.10.129.10">
    <property type="entry name" value="Hotdog Thioesterase"/>
    <property type="match status" value="1"/>
</dbReference>
<sequence>MSDKGSLNLSPLNRVLSPPLNLIPPNTPPNLFSAAVEHFTSIPWCADLLLSESPTVAISFIPQCFNPASDKHDQFVGATLNTPHALRHMLCFFRPDDARHLRDPTRPITRVSGLFALGDGLCGYEALLLGGMTTTIVDETLGVINELNTALGKSDSLYATSSVTASLNIKFLRPIPAEGEVCVTAWVEGVEGRKTLMKAEVTGPKGERMAVAESVWVAVKPKI</sequence>
<feature type="domain" description="Thioesterase" evidence="1">
    <location>
        <begin position="130"/>
        <end position="207"/>
    </location>
</feature>
<dbReference type="CDD" id="cd03443">
    <property type="entry name" value="PaaI_thioesterase"/>
    <property type="match status" value="1"/>
</dbReference>
<dbReference type="EMBL" id="LFRF01000015">
    <property type="protein sequence ID" value="KND90028.1"/>
    <property type="molecule type" value="Genomic_DNA"/>
</dbReference>
<name>A0A0L0N7D6_TOLOC</name>
<dbReference type="InterPro" id="IPR052061">
    <property type="entry name" value="PTE-AB_protein"/>
</dbReference>
<evidence type="ECO:0000259" key="1">
    <source>
        <dbReference type="Pfam" id="PF03061"/>
    </source>
</evidence>
<comment type="caution">
    <text evidence="2">The sequence shown here is derived from an EMBL/GenBank/DDBJ whole genome shotgun (WGS) entry which is preliminary data.</text>
</comment>
<dbReference type="InterPro" id="IPR006683">
    <property type="entry name" value="Thioestr_dom"/>
</dbReference>
<dbReference type="STRING" id="1163406.A0A0L0N7D6"/>
<reference evidence="2 3" key="1">
    <citation type="journal article" date="2015" name="BMC Genomics">
        <title>The genome of the truffle-parasite Tolypocladium ophioglossoides and the evolution of antifungal peptaibiotics.</title>
        <authorList>
            <person name="Quandt C.A."/>
            <person name="Bushley K.E."/>
            <person name="Spatafora J.W."/>
        </authorList>
    </citation>
    <scope>NUCLEOTIDE SEQUENCE [LARGE SCALE GENOMIC DNA]</scope>
    <source>
        <strain evidence="2 3">CBS 100239</strain>
    </source>
</reference>
<evidence type="ECO:0000313" key="2">
    <source>
        <dbReference type="EMBL" id="KND90028.1"/>
    </source>
</evidence>
<gene>
    <name evidence="2" type="ORF">TOPH_05370</name>
</gene>
<dbReference type="OrthoDB" id="506431at2759"/>
<dbReference type="PANTHER" id="PTHR47260">
    <property type="entry name" value="UPF0644 PROTEIN PB2B4.06"/>
    <property type="match status" value="1"/>
</dbReference>
<keyword evidence="3" id="KW-1185">Reference proteome</keyword>